<evidence type="ECO:0000313" key="7">
    <source>
        <dbReference type="Proteomes" id="UP000629025"/>
    </source>
</evidence>
<dbReference type="Pfam" id="PF03466">
    <property type="entry name" value="LysR_substrate"/>
    <property type="match status" value="1"/>
</dbReference>
<organism evidence="6 7">
    <name type="scientific">Marinobacterium zhoushanense</name>
    <dbReference type="NCBI Taxonomy" id="1679163"/>
    <lineage>
        <taxon>Bacteria</taxon>
        <taxon>Pseudomonadati</taxon>
        <taxon>Pseudomonadota</taxon>
        <taxon>Gammaproteobacteria</taxon>
        <taxon>Oceanospirillales</taxon>
        <taxon>Oceanospirillaceae</taxon>
        <taxon>Marinobacterium</taxon>
    </lineage>
</organism>
<dbReference type="Gene3D" id="3.40.190.10">
    <property type="entry name" value="Periplasmic binding protein-like II"/>
    <property type="match status" value="2"/>
</dbReference>
<evidence type="ECO:0000256" key="4">
    <source>
        <dbReference type="ARBA" id="ARBA00023163"/>
    </source>
</evidence>
<dbReference type="PANTHER" id="PTHR30579">
    <property type="entry name" value="TRANSCRIPTIONAL REGULATOR"/>
    <property type="match status" value="1"/>
</dbReference>
<dbReference type="EMBL" id="BMIJ01000006">
    <property type="protein sequence ID" value="GGC00718.1"/>
    <property type="molecule type" value="Genomic_DNA"/>
</dbReference>
<name>A0ABQ1KLC2_9GAMM</name>
<evidence type="ECO:0000256" key="3">
    <source>
        <dbReference type="ARBA" id="ARBA00023125"/>
    </source>
</evidence>
<evidence type="ECO:0000259" key="5">
    <source>
        <dbReference type="PROSITE" id="PS50931"/>
    </source>
</evidence>
<comment type="caution">
    <text evidence="6">The sequence shown here is derived from an EMBL/GenBank/DDBJ whole genome shotgun (WGS) entry which is preliminary data.</text>
</comment>
<dbReference type="Proteomes" id="UP000629025">
    <property type="component" value="Unassembled WGS sequence"/>
</dbReference>
<dbReference type="SUPFAM" id="SSF53850">
    <property type="entry name" value="Periplasmic binding protein-like II"/>
    <property type="match status" value="1"/>
</dbReference>
<keyword evidence="3" id="KW-0238">DNA-binding</keyword>
<dbReference type="InterPro" id="IPR050176">
    <property type="entry name" value="LTTR"/>
</dbReference>
<evidence type="ECO:0000256" key="1">
    <source>
        <dbReference type="ARBA" id="ARBA00009437"/>
    </source>
</evidence>
<dbReference type="Gene3D" id="1.10.10.10">
    <property type="entry name" value="Winged helix-like DNA-binding domain superfamily/Winged helix DNA-binding domain"/>
    <property type="match status" value="1"/>
</dbReference>
<comment type="similarity">
    <text evidence="1">Belongs to the LysR transcriptional regulatory family.</text>
</comment>
<dbReference type="RefSeq" id="WP_188749510.1">
    <property type="nucleotide sequence ID" value="NZ_BMIJ01000006.1"/>
</dbReference>
<dbReference type="InterPro" id="IPR005119">
    <property type="entry name" value="LysR_subst-bd"/>
</dbReference>
<feature type="domain" description="HTH lysR-type" evidence="5">
    <location>
        <begin position="6"/>
        <end position="63"/>
    </location>
</feature>
<dbReference type="PANTHER" id="PTHR30579:SF7">
    <property type="entry name" value="HTH-TYPE TRANSCRIPTIONAL REGULATOR LRHA-RELATED"/>
    <property type="match status" value="1"/>
</dbReference>
<reference evidence="7" key="1">
    <citation type="journal article" date="2019" name="Int. J. Syst. Evol. Microbiol.">
        <title>The Global Catalogue of Microorganisms (GCM) 10K type strain sequencing project: providing services to taxonomists for standard genome sequencing and annotation.</title>
        <authorList>
            <consortium name="The Broad Institute Genomics Platform"/>
            <consortium name="The Broad Institute Genome Sequencing Center for Infectious Disease"/>
            <person name="Wu L."/>
            <person name="Ma J."/>
        </authorList>
    </citation>
    <scope>NUCLEOTIDE SEQUENCE [LARGE SCALE GENOMIC DNA]</scope>
    <source>
        <strain evidence="7">CGMCC 1.15341</strain>
    </source>
</reference>
<sequence length="293" mass="31996">MRKMTLDLEALRSFMTGIELGSFASAAQTLNRSTSAVSAHLKKLEEQIGQPILRRAGRNLELLPAGELLLSYARQLLSTNDEAVMALHQVNLQGQVRLGLQEDFGEQLLTQTLGRFKRAYPGIQIEVQIARNAELVNSVRQGQLDLALAWDDGHPLPNTLPLRSYPMQWIGGGDSEDFRLRPLPLILFEAPCLVRQAALDALDRAGIPWRISITSRSLAGIWAATQAGLGLTVRTAVGMPSDLQMLDKRYGLPSLPSLKLVLHRLDSAPSAAVKVLENCLLESLDLAQPALAG</sequence>
<keyword evidence="7" id="KW-1185">Reference proteome</keyword>
<dbReference type="InterPro" id="IPR036390">
    <property type="entry name" value="WH_DNA-bd_sf"/>
</dbReference>
<accession>A0ABQ1KLC2</accession>
<dbReference type="Pfam" id="PF00126">
    <property type="entry name" value="HTH_1"/>
    <property type="match status" value="1"/>
</dbReference>
<gene>
    <name evidence="6" type="ORF">GCM10011352_28590</name>
</gene>
<evidence type="ECO:0000256" key="2">
    <source>
        <dbReference type="ARBA" id="ARBA00023015"/>
    </source>
</evidence>
<protein>
    <submittedName>
        <fullName evidence="6">LysR family transcriptional regulator</fullName>
    </submittedName>
</protein>
<proteinExistence type="inferred from homology"/>
<keyword evidence="2" id="KW-0805">Transcription regulation</keyword>
<keyword evidence="4" id="KW-0804">Transcription</keyword>
<dbReference type="PROSITE" id="PS50931">
    <property type="entry name" value="HTH_LYSR"/>
    <property type="match status" value="1"/>
</dbReference>
<dbReference type="SUPFAM" id="SSF46785">
    <property type="entry name" value="Winged helix' DNA-binding domain"/>
    <property type="match status" value="1"/>
</dbReference>
<dbReference type="InterPro" id="IPR000847">
    <property type="entry name" value="LysR_HTH_N"/>
</dbReference>
<dbReference type="InterPro" id="IPR036388">
    <property type="entry name" value="WH-like_DNA-bd_sf"/>
</dbReference>
<evidence type="ECO:0000313" key="6">
    <source>
        <dbReference type="EMBL" id="GGC00718.1"/>
    </source>
</evidence>